<sequence>MRDLILGRLVQLVATLLGAATVVFVVTEVLPGDPAAMILGVSATPETLAALHRDLGLDRPVVWRFLGWLGDLARGELGESTTYRVAVASLIGERLGVTLALAVAAIGLSTAIGLPVGLAAAARAGGAFDTGVMVVVEIGLAVPAFWIGILLVLGFSVTLGWLPAGGFPGWGGGLGPAAAALVLPVVALALPQAAILARVTRGAALEVLSSDFVRAARAKGLDRGAVMRRHVARNALVPVVTILGLQFSSLVAGAILIENVFNLPGLGRLLFQAISGHDLVVVRALVTLFAGLVVVVNSVVDVAYGVIDPRLGRGAA</sequence>
<organism evidence="9 10">
    <name type="scientific">Siculibacillus lacustris</name>
    <dbReference type="NCBI Taxonomy" id="1549641"/>
    <lineage>
        <taxon>Bacteria</taxon>
        <taxon>Pseudomonadati</taxon>
        <taxon>Pseudomonadota</taxon>
        <taxon>Alphaproteobacteria</taxon>
        <taxon>Hyphomicrobiales</taxon>
        <taxon>Ancalomicrobiaceae</taxon>
        <taxon>Siculibacillus</taxon>
    </lineage>
</organism>
<dbReference type="EMBL" id="SJFN01000021">
    <property type="protein sequence ID" value="TBW36281.1"/>
    <property type="molecule type" value="Genomic_DNA"/>
</dbReference>
<dbReference type="InterPro" id="IPR035906">
    <property type="entry name" value="MetI-like_sf"/>
</dbReference>
<evidence type="ECO:0000256" key="7">
    <source>
        <dbReference type="RuleBase" id="RU363032"/>
    </source>
</evidence>
<feature type="transmembrane region" description="Helical" evidence="7">
    <location>
        <begin position="235"/>
        <end position="261"/>
    </location>
</feature>
<dbReference type="OrthoDB" id="9778910at2"/>
<comment type="similarity">
    <text evidence="7">Belongs to the binding-protein-dependent transport system permease family.</text>
</comment>
<feature type="transmembrane region" description="Helical" evidence="7">
    <location>
        <begin position="281"/>
        <end position="307"/>
    </location>
</feature>
<keyword evidence="3" id="KW-1003">Cell membrane</keyword>
<dbReference type="PANTHER" id="PTHR43163:SF6">
    <property type="entry name" value="DIPEPTIDE TRANSPORT SYSTEM PERMEASE PROTEIN DPPB-RELATED"/>
    <property type="match status" value="1"/>
</dbReference>
<comment type="subcellular location">
    <subcellularLocation>
        <location evidence="1 7">Cell membrane</location>
        <topology evidence="1 7">Multi-pass membrane protein</topology>
    </subcellularLocation>
</comment>
<reference evidence="9 10" key="1">
    <citation type="submission" date="2019-02" db="EMBL/GenBank/DDBJ databases">
        <title>Siculibacillus lacustris gen. nov., sp. nov., a new rosette-forming bacterium isolated from a freshwater crater lake (Lake St. Ana, Romania).</title>
        <authorList>
            <person name="Felfoldi T."/>
            <person name="Marton Z."/>
            <person name="Szabo A."/>
            <person name="Mentes A."/>
            <person name="Boka K."/>
            <person name="Marialigeti K."/>
            <person name="Mathe I."/>
            <person name="Koncz M."/>
            <person name="Schumann P."/>
            <person name="Toth E."/>
        </authorList>
    </citation>
    <scope>NUCLEOTIDE SEQUENCE [LARGE SCALE GENOMIC DNA]</scope>
    <source>
        <strain evidence="9 10">SA-279</strain>
    </source>
</reference>
<dbReference type="GO" id="GO:0005886">
    <property type="term" value="C:plasma membrane"/>
    <property type="evidence" value="ECO:0007669"/>
    <property type="project" value="UniProtKB-SubCell"/>
</dbReference>
<feature type="transmembrane region" description="Helical" evidence="7">
    <location>
        <begin position="134"/>
        <end position="162"/>
    </location>
</feature>
<dbReference type="SUPFAM" id="SSF161098">
    <property type="entry name" value="MetI-like"/>
    <property type="match status" value="1"/>
</dbReference>
<feature type="transmembrane region" description="Helical" evidence="7">
    <location>
        <begin position="174"/>
        <end position="197"/>
    </location>
</feature>
<evidence type="ECO:0000256" key="5">
    <source>
        <dbReference type="ARBA" id="ARBA00022989"/>
    </source>
</evidence>
<accession>A0A4Q9VLK8</accession>
<dbReference type="AlphaFoldDB" id="A0A4Q9VLK8"/>
<keyword evidence="4 7" id="KW-0812">Transmembrane</keyword>
<evidence type="ECO:0000256" key="3">
    <source>
        <dbReference type="ARBA" id="ARBA00022475"/>
    </source>
</evidence>
<dbReference type="GO" id="GO:0071916">
    <property type="term" value="F:dipeptide transmembrane transporter activity"/>
    <property type="evidence" value="ECO:0007669"/>
    <property type="project" value="TreeGrafter"/>
</dbReference>
<comment type="caution">
    <text evidence="9">The sequence shown here is derived from an EMBL/GenBank/DDBJ whole genome shotgun (WGS) entry which is preliminary data.</text>
</comment>
<dbReference type="PANTHER" id="PTHR43163">
    <property type="entry name" value="DIPEPTIDE TRANSPORT SYSTEM PERMEASE PROTEIN DPPB-RELATED"/>
    <property type="match status" value="1"/>
</dbReference>
<evidence type="ECO:0000256" key="4">
    <source>
        <dbReference type="ARBA" id="ARBA00022692"/>
    </source>
</evidence>
<keyword evidence="5 7" id="KW-1133">Transmembrane helix</keyword>
<feature type="transmembrane region" description="Helical" evidence="7">
    <location>
        <begin position="12"/>
        <end position="30"/>
    </location>
</feature>
<evidence type="ECO:0000256" key="2">
    <source>
        <dbReference type="ARBA" id="ARBA00022448"/>
    </source>
</evidence>
<evidence type="ECO:0000313" key="9">
    <source>
        <dbReference type="EMBL" id="TBW36281.1"/>
    </source>
</evidence>
<dbReference type="InterPro" id="IPR000515">
    <property type="entry name" value="MetI-like"/>
</dbReference>
<dbReference type="InterPro" id="IPR045621">
    <property type="entry name" value="BPD_transp_1_N"/>
</dbReference>
<dbReference type="Pfam" id="PF00528">
    <property type="entry name" value="BPD_transp_1"/>
    <property type="match status" value="1"/>
</dbReference>
<name>A0A4Q9VLK8_9HYPH</name>
<evidence type="ECO:0000256" key="1">
    <source>
        <dbReference type="ARBA" id="ARBA00004651"/>
    </source>
</evidence>
<dbReference type="PROSITE" id="PS50928">
    <property type="entry name" value="ABC_TM1"/>
    <property type="match status" value="1"/>
</dbReference>
<dbReference type="CDD" id="cd06261">
    <property type="entry name" value="TM_PBP2"/>
    <property type="match status" value="1"/>
</dbReference>
<dbReference type="Pfam" id="PF19300">
    <property type="entry name" value="BPD_transp_1_N"/>
    <property type="match status" value="1"/>
</dbReference>
<keyword evidence="10" id="KW-1185">Reference proteome</keyword>
<dbReference type="RefSeq" id="WP_131310277.1">
    <property type="nucleotide sequence ID" value="NZ_SJFN01000021.1"/>
</dbReference>
<evidence type="ECO:0000259" key="8">
    <source>
        <dbReference type="PROSITE" id="PS50928"/>
    </source>
</evidence>
<keyword evidence="6 7" id="KW-0472">Membrane</keyword>
<evidence type="ECO:0000313" key="10">
    <source>
        <dbReference type="Proteomes" id="UP000292781"/>
    </source>
</evidence>
<evidence type="ECO:0000256" key="6">
    <source>
        <dbReference type="ARBA" id="ARBA00023136"/>
    </source>
</evidence>
<dbReference type="Gene3D" id="1.10.3720.10">
    <property type="entry name" value="MetI-like"/>
    <property type="match status" value="1"/>
</dbReference>
<keyword evidence="2 7" id="KW-0813">Transport</keyword>
<dbReference type="Proteomes" id="UP000292781">
    <property type="component" value="Unassembled WGS sequence"/>
</dbReference>
<protein>
    <submittedName>
        <fullName evidence="9">ABC transporter permease</fullName>
    </submittedName>
</protein>
<gene>
    <name evidence="9" type="ORF">EYW49_14340</name>
</gene>
<feature type="transmembrane region" description="Helical" evidence="7">
    <location>
        <begin position="99"/>
        <end position="122"/>
    </location>
</feature>
<feature type="domain" description="ABC transmembrane type-1" evidence="8">
    <location>
        <begin position="95"/>
        <end position="300"/>
    </location>
</feature>
<proteinExistence type="inferred from homology"/>